<accession>A0A068VDV7</accession>
<reference evidence="2" key="1">
    <citation type="journal article" date="2014" name="Science">
        <title>The coffee genome provides insight into the convergent evolution of caffeine biosynthesis.</title>
        <authorList>
            <person name="Denoeud F."/>
            <person name="Carretero-Paulet L."/>
            <person name="Dereeper A."/>
            <person name="Droc G."/>
            <person name="Guyot R."/>
            <person name="Pietrella M."/>
            <person name="Zheng C."/>
            <person name="Alberti A."/>
            <person name="Anthony F."/>
            <person name="Aprea G."/>
            <person name="Aury J.M."/>
            <person name="Bento P."/>
            <person name="Bernard M."/>
            <person name="Bocs S."/>
            <person name="Campa C."/>
            <person name="Cenci A."/>
            <person name="Combes M.C."/>
            <person name="Crouzillat D."/>
            <person name="Da Silva C."/>
            <person name="Daddiego L."/>
            <person name="De Bellis F."/>
            <person name="Dussert S."/>
            <person name="Garsmeur O."/>
            <person name="Gayraud T."/>
            <person name="Guignon V."/>
            <person name="Jahn K."/>
            <person name="Jamilloux V."/>
            <person name="Joet T."/>
            <person name="Labadie K."/>
            <person name="Lan T."/>
            <person name="Leclercq J."/>
            <person name="Lepelley M."/>
            <person name="Leroy T."/>
            <person name="Li L.T."/>
            <person name="Librado P."/>
            <person name="Lopez L."/>
            <person name="Munoz A."/>
            <person name="Noel B."/>
            <person name="Pallavicini A."/>
            <person name="Perrotta G."/>
            <person name="Poncet V."/>
            <person name="Pot D."/>
            <person name="Priyono X."/>
            <person name="Rigoreau M."/>
            <person name="Rouard M."/>
            <person name="Rozas J."/>
            <person name="Tranchant-Dubreuil C."/>
            <person name="VanBuren R."/>
            <person name="Zhang Q."/>
            <person name="Andrade A.C."/>
            <person name="Argout X."/>
            <person name="Bertrand B."/>
            <person name="de Kochko A."/>
            <person name="Graziosi G."/>
            <person name="Henry R.J."/>
            <person name="Jayarama X."/>
            <person name="Ming R."/>
            <person name="Nagai C."/>
            <person name="Rounsley S."/>
            <person name="Sankoff D."/>
            <person name="Giuliano G."/>
            <person name="Albert V.A."/>
            <person name="Wincker P."/>
            <person name="Lashermes P."/>
        </authorList>
    </citation>
    <scope>NUCLEOTIDE SEQUENCE [LARGE SCALE GENOMIC DNA]</scope>
    <source>
        <strain evidence="2">cv. DH200-94</strain>
    </source>
</reference>
<evidence type="ECO:0000313" key="2">
    <source>
        <dbReference type="Proteomes" id="UP000295252"/>
    </source>
</evidence>
<dbReference type="EMBL" id="HG739364">
    <property type="protein sequence ID" value="CDP18752.1"/>
    <property type="molecule type" value="Genomic_DNA"/>
</dbReference>
<keyword evidence="2" id="KW-1185">Reference proteome</keyword>
<dbReference type="Gramene" id="CDP18752">
    <property type="protein sequence ID" value="CDP18752"/>
    <property type="gene ID" value="GSCOC_T00012073001"/>
</dbReference>
<name>A0A068VDV7_COFCA</name>
<organism evidence="1 2">
    <name type="scientific">Coffea canephora</name>
    <name type="common">Robusta coffee</name>
    <dbReference type="NCBI Taxonomy" id="49390"/>
    <lineage>
        <taxon>Eukaryota</taxon>
        <taxon>Viridiplantae</taxon>
        <taxon>Streptophyta</taxon>
        <taxon>Embryophyta</taxon>
        <taxon>Tracheophyta</taxon>
        <taxon>Spermatophyta</taxon>
        <taxon>Magnoliopsida</taxon>
        <taxon>eudicotyledons</taxon>
        <taxon>Gunneridae</taxon>
        <taxon>Pentapetalae</taxon>
        <taxon>asterids</taxon>
        <taxon>lamiids</taxon>
        <taxon>Gentianales</taxon>
        <taxon>Rubiaceae</taxon>
        <taxon>Ixoroideae</taxon>
        <taxon>Gardenieae complex</taxon>
        <taxon>Bertiereae - Coffeeae clade</taxon>
        <taxon>Coffeeae</taxon>
        <taxon>Coffea</taxon>
    </lineage>
</organism>
<protein>
    <submittedName>
        <fullName evidence="1">DH200=94 genomic scaffold, scaffold_280</fullName>
    </submittedName>
</protein>
<dbReference type="InParanoid" id="A0A068VDV7"/>
<evidence type="ECO:0000313" key="1">
    <source>
        <dbReference type="EMBL" id="CDP18752.1"/>
    </source>
</evidence>
<dbReference type="AlphaFoldDB" id="A0A068VDV7"/>
<dbReference type="Proteomes" id="UP000295252">
    <property type="component" value="Unassembled WGS sequence"/>
</dbReference>
<proteinExistence type="predicted"/>
<sequence>MCSRSSPELVPVLNSRLQKLRLTCLQKTQMPLLCWIECCGFWQATRCSPAPLPPTWMAIMRSKRRQECMDWRRWPSSLYRTKQREEVHLAPCWLCFKIRSSLTVGTN</sequence>
<gene>
    <name evidence="1" type="ORF">GSCOC_T00012073001</name>
</gene>